<evidence type="ECO:0000313" key="3">
    <source>
        <dbReference type="EMBL" id="CUW01195.1"/>
    </source>
</evidence>
<dbReference type="InterPro" id="IPR036291">
    <property type="entry name" value="NAD(P)-bd_dom_sf"/>
</dbReference>
<name>A0A128ATP7_9ACTN</name>
<accession>A0A128ATP7</accession>
<dbReference type="AlphaFoldDB" id="A0A128ATP7"/>
<organism evidence="3">
    <name type="scientific">Streptomyces caniferus</name>
    <dbReference type="NCBI Taxonomy" id="285557"/>
    <lineage>
        <taxon>Bacteria</taxon>
        <taxon>Bacillati</taxon>
        <taxon>Actinomycetota</taxon>
        <taxon>Actinomycetes</taxon>
        <taxon>Kitasatosporales</taxon>
        <taxon>Streptomycetaceae</taxon>
        <taxon>Streptomyces</taxon>
    </lineage>
</organism>
<dbReference type="Pfam" id="PF01370">
    <property type="entry name" value="Epimerase"/>
    <property type="match status" value="1"/>
</dbReference>
<dbReference type="EMBL" id="LN997802">
    <property type="protein sequence ID" value="CUW01195.1"/>
    <property type="molecule type" value="Genomic_DNA"/>
</dbReference>
<dbReference type="Gene3D" id="3.40.50.720">
    <property type="entry name" value="NAD(P)-binding Rossmann-like Domain"/>
    <property type="match status" value="1"/>
</dbReference>
<protein>
    <submittedName>
        <fullName evidence="3">dTDP-4-keto-2,3,6-tridexyhexulose reductase</fullName>
    </submittedName>
</protein>
<dbReference type="SUPFAM" id="SSF51735">
    <property type="entry name" value="NAD(P)-binding Rossmann-fold domains"/>
    <property type="match status" value="1"/>
</dbReference>
<sequence>MTDEDNAVAPSMPSSGSLRVAVLGATGCMGRHICAAFTTEGNEVLAIARRYAQRVPAHRFRSLDVAGSTSEELAEVLADEGIDVVVNATLGWGDELHYTNVQLVERLIEALALLRCPPRLVHLGTIHEYGPVPIGTSIHEGITPDPANPYGTTKLTASQMVLDAVRNGTLDGVVLRVANTLGPRPALESFFGSLAVRLRSADVAAGIELTIADAQRDYVDVRDAADAVVRAARITRADPLVNIGCGRAMSVRTLVDELVTAAGLPAETIREQRGEVHSRGADWVRVDISRAARLLGWHPRFTIGESMRAMWNTVTADQSLPARNAD</sequence>
<evidence type="ECO:0000256" key="1">
    <source>
        <dbReference type="ARBA" id="ARBA00007637"/>
    </source>
</evidence>
<reference evidence="3" key="1">
    <citation type="journal article" date="2016" name="Microb. Cell Fact.">
        <title>Characterization and engineering of the biosynthesis gene cluster for antitumor macrolides PM100117 and PM100118 from a marine actinobacteria: generation of a novel improved derivative.</title>
        <authorList>
            <person name="Garcia-Salcedo R."/>
            <person name="Olano C."/>
            <person name="Gomez C."/>
            <person name="Fernandez R."/>
            <person name="Brana A.F."/>
            <person name="Mendez C."/>
            <person name="De la Calle F."/>
            <person name="Salas J.A."/>
        </authorList>
    </citation>
    <scope>NUCLEOTIDE SEQUENCE</scope>
    <source>
        <strain evidence="3">GUA-06-06-006A</strain>
    </source>
</reference>
<evidence type="ECO:0000259" key="2">
    <source>
        <dbReference type="Pfam" id="PF01370"/>
    </source>
</evidence>
<dbReference type="PANTHER" id="PTHR43000">
    <property type="entry name" value="DTDP-D-GLUCOSE 4,6-DEHYDRATASE-RELATED"/>
    <property type="match status" value="1"/>
</dbReference>
<dbReference type="InterPro" id="IPR001509">
    <property type="entry name" value="Epimerase_deHydtase"/>
</dbReference>
<gene>
    <name evidence="3" type="primary">gonR2</name>
</gene>
<proteinExistence type="inferred from homology"/>
<feature type="domain" description="NAD-dependent epimerase/dehydratase" evidence="2">
    <location>
        <begin position="20"/>
        <end position="244"/>
    </location>
</feature>
<comment type="similarity">
    <text evidence="1">Belongs to the NAD(P)-dependent epimerase/dehydratase family.</text>
</comment>